<evidence type="ECO:0000313" key="3">
    <source>
        <dbReference type="Proteomes" id="UP000327000"/>
    </source>
</evidence>
<dbReference type="RefSeq" id="WP_152264051.1">
    <property type="nucleotide sequence ID" value="NZ_VOKX01000032.1"/>
</dbReference>
<accession>A0A5N5W6G4</accession>
<feature type="transmembrane region" description="Helical" evidence="1">
    <location>
        <begin position="111"/>
        <end position="132"/>
    </location>
</feature>
<feature type="transmembrane region" description="Helical" evidence="1">
    <location>
        <begin position="24"/>
        <end position="44"/>
    </location>
</feature>
<proteinExistence type="predicted"/>
<dbReference type="AlphaFoldDB" id="A0A5N5W6G4"/>
<protein>
    <submittedName>
        <fullName evidence="2">Uncharacterized protein</fullName>
    </submittedName>
</protein>
<sequence length="145" mass="15512">MNLSASPPPDGCPGPGRRRTPGTLVAALWVPFATVVGVATSWQVQRIDSEWVDRQQAACRHLPFPTAEHVAAWTGPALGISAVIVCVLLARRFRRRHGVRLGGTGWGLVTYIGAWPAVLTIPLELFLLYATYSPVDSGPVLGDCG</sequence>
<dbReference type="Proteomes" id="UP000327000">
    <property type="component" value="Unassembled WGS sequence"/>
</dbReference>
<name>A0A5N5W6G4_STRMB</name>
<keyword evidence="1" id="KW-0472">Membrane</keyword>
<keyword evidence="3" id="KW-1185">Reference proteome</keyword>
<keyword evidence="1" id="KW-0812">Transmembrane</keyword>
<dbReference type="EMBL" id="VOKX01000032">
    <property type="protein sequence ID" value="KAB7843663.1"/>
    <property type="molecule type" value="Genomic_DNA"/>
</dbReference>
<dbReference type="OrthoDB" id="4231701at2"/>
<feature type="transmembrane region" description="Helical" evidence="1">
    <location>
        <begin position="70"/>
        <end position="90"/>
    </location>
</feature>
<evidence type="ECO:0000256" key="1">
    <source>
        <dbReference type="SAM" id="Phobius"/>
    </source>
</evidence>
<keyword evidence="1" id="KW-1133">Transmembrane helix</keyword>
<evidence type="ECO:0000313" key="2">
    <source>
        <dbReference type="EMBL" id="KAB7843663.1"/>
    </source>
</evidence>
<reference evidence="2 3" key="1">
    <citation type="journal article" date="2019" name="Microb. Cell Fact.">
        <title>Exploring novel herbicidin analogues by transcriptional regulator overexpression and MS/MS molecular networking.</title>
        <authorList>
            <person name="Shi Y."/>
            <person name="Gu R."/>
            <person name="Li Y."/>
            <person name="Wang X."/>
            <person name="Ren W."/>
            <person name="Li X."/>
            <person name="Wang L."/>
            <person name="Xie Y."/>
            <person name="Hong B."/>
        </authorList>
    </citation>
    <scope>NUCLEOTIDE SEQUENCE [LARGE SCALE GENOMIC DNA]</scope>
    <source>
        <strain evidence="2 3">US-43</strain>
    </source>
</reference>
<organism evidence="2 3">
    <name type="scientific">Streptomyces mobaraensis</name>
    <name type="common">Streptoverticillium mobaraense</name>
    <dbReference type="NCBI Taxonomy" id="35621"/>
    <lineage>
        <taxon>Bacteria</taxon>
        <taxon>Bacillati</taxon>
        <taxon>Actinomycetota</taxon>
        <taxon>Actinomycetes</taxon>
        <taxon>Kitasatosporales</taxon>
        <taxon>Streptomycetaceae</taxon>
        <taxon>Streptomyces</taxon>
    </lineage>
</organism>
<gene>
    <name evidence="2" type="ORF">FRZ00_17000</name>
</gene>
<comment type="caution">
    <text evidence="2">The sequence shown here is derived from an EMBL/GenBank/DDBJ whole genome shotgun (WGS) entry which is preliminary data.</text>
</comment>